<feature type="compositionally biased region" description="Basic residues" evidence="1">
    <location>
        <begin position="64"/>
        <end position="83"/>
    </location>
</feature>
<dbReference type="EMBL" id="CP031052">
    <property type="protein sequence ID" value="QDZ25885.1"/>
    <property type="molecule type" value="Genomic_DNA"/>
</dbReference>
<sequence>MRLTSKAGVCLLLVVLLVAAASSPHLVACQSPPKPSEEALSQQQQQQQEQDKKAAVEETPARKTPARKTPVKKTPARKTPAKKRTGGENVLFKFVFETKGKNIMFDAGSIKRFSTMATDFLQSGFSPSPPCSSAILAATSNCAWEIDTLGDDMLAVRGSINLLAEALLEGGVPREVLFEEMRRQLSVASIEPKKAVSSFSDRSTEVVGSMGPEVVQAGPGSVVLGVSEDPEGLNGPGIAGVGQEATDDVAALAAVGIDLGRRLREAMVYMMREEGRDLVIPDLGVLVSGYVYPGENVVTPDIYDLIAASASVREACCSSVNTLLRYSTCLCDKGPLGIFLKSSWGEVDPKSRAAFKSISEAKCKGIITLPANFQSMDSLGELDETKVCKCKTLLERLEGEARRAMGDQQTSMPSPMQGIQPLDAPLRFESLASARSFFTEQRIDNTGGGDDETARLIRETCT</sequence>
<feature type="chain" id="PRO_5023039289" evidence="2">
    <location>
        <begin position="30"/>
        <end position="462"/>
    </location>
</feature>
<feature type="signal peptide" evidence="2">
    <location>
        <begin position="1"/>
        <end position="29"/>
    </location>
</feature>
<feature type="region of interest" description="Disordered" evidence="1">
    <location>
        <begin position="442"/>
        <end position="462"/>
    </location>
</feature>
<reference evidence="3 4" key="1">
    <citation type="submission" date="2018-07" db="EMBL/GenBank/DDBJ databases">
        <title>The complete nuclear genome of the prasinophyte Chloropicon primus (CCMP1205).</title>
        <authorList>
            <person name="Pombert J.-F."/>
            <person name="Otis C."/>
            <person name="Turmel M."/>
            <person name="Lemieux C."/>
        </authorList>
    </citation>
    <scope>NUCLEOTIDE SEQUENCE [LARGE SCALE GENOMIC DNA]</scope>
    <source>
        <strain evidence="3 4">CCMP1205</strain>
    </source>
</reference>
<evidence type="ECO:0000313" key="3">
    <source>
        <dbReference type="EMBL" id="QDZ25885.1"/>
    </source>
</evidence>
<keyword evidence="4" id="KW-1185">Reference proteome</keyword>
<organism evidence="3 4">
    <name type="scientific">Chloropicon primus</name>
    <dbReference type="NCBI Taxonomy" id="1764295"/>
    <lineage>
        <taxon>Eukaryota</taxon>
        <taxon>Viridiplantae</taxon>
        <taxon>Chlorophyta</taxon>
        <taxon>Chloropicophyceae</taxon>
        <taxon>Chloropicales</taxon>
        <taxon>Chloropicaceae</taxon>
        <taxon>Chloropicon</taxon>
    </lineage>
</organism>
<evidence type="ECO:0000313" key="4">
    <source>
        <dbReference type="Proteomes" id="UP000316726"/>
    </source>
</evidence>
<protein>
    <submittedName>
        <fullName evidence="3">Uncharacterized protein</fullName>
    </submittedName>
</protein>
<keyword evidence="2" id="KW-0732">Signal</keyword>
<name>A0A5B8N1Z9_9CHLO</name>
<proteinExistence type="predicted"/>
<feature type="region of interest" description="Disordered" evidence="1">
    <location>
        <begin position="29"/>
        <end position="83"/>
    </location>
</feature>
<dbReference type="AlphaFoldDB" id="A0A5B8N1Z9"/>
<feature type="compositionally biased region" description="Basic and acidic residues" evidence="1">
    <location>
        <begin position="49"/>
        <end position="61"/>
    </location>
</feature>
<dbReference type="Proteomes" id="UP000316726">
    <property type="component" value="Chromosome 19"/>
</dbReference>
<accession>A0A5B8N1Z9</accession>
<feature type="compositionally biased region" description="Basic and acidic residues" evidence="1">
    <location>
        <begin position="452"/>
        <end position="462"/>
    </location>
</feature>
<evidence type="ECO:0000256" key="1">
    <source>
        <dbReference type="SAM" id="MobiDB-lite"/>
    </source>
</evidence>
<evidence type="ECO:0000256" key="2">
    <source>
        <dbReference type="SAM" id="SignalP"/>
    </source>
</evidence>
<gene>
    <name evidence="3" type="ORF">A3770_19p84030</name>
</gene>